<protein>
    <submittedName>
        <fullName evidence="1">Uncharacterized protein</fullName>
    </submittedName>
</protein>
<dbReference type="AlphaFoldDB" id="A0A6G5AF54"/>
<evidence type="ECO:0000313" key="1">
    <source>
        <dbReference type="EMBL" id="NIE49625.1"/>
    </source>
</evidence>
<name>A0A6G5AF54_RHIMP</name>
<sequence>MLRETGAHAKKRTCAGVHTHWSCQDSMLLKLSVFAHFKYLSGSSYAAHLYRSIVSAQPALLRSGSKFSRLNPHCITAKSLSIAVGDLPTRLKKVANIVSTSKLLQHDLTTVCFCNVFWKAHSNCF</sequence>
<accession>A0A6G5AF54</accession>
<reference evidence="1" key="1">
    <citation type="submission" date="2020-03" db="EMBL/GenBank/DDBJ databases">
        <title>A transcriptome and proteome of the tick Rhipicephalus microplus shaped by the genetic composition of its hosts and developmental stage.</title>
        <authorList>
            <person name="Garcia G.R."/>
            <person name="Ribeiro J.M.C."/>
            <person name="Maruyama S.R."/>
            <person name="Gardinasse L.G."/>
            <person name="Nelson K."/>
            <person name="Ferreira B.R."/>
            <person name="Andrade T.G."/>
            <person name="Santos I.K.F.M."/>
        </authorList>
    </citation>
    <scope>NUCLEOTIDE SEQUENCE</scope>
    <source>
        <strain evidence="1">NSGR</strain>
        <tissue evidence="1">Salivary glands</tissue>
    </source>
</reference>
<proteinExistence type="predicted"/>
<dbReference type="EMBL" id="GIKN01007352">
    <property type="protein sequence ID" value="NIE49625.1"/>
    <property type="molecule type" value="Transcribed_RNA"/>
</dbReference>
<organism evidence="1">
    <name type="scientific">Rhipicephalus microplus</name>
    <name type="common">Cattle tick</name>
    <name type="synonym">Boophilus microplus</name>
    <dbReference type="NCBI Taxonomy" id="6941"/>
    <lineage>
        <taxon>Eukaryota</taxon>
        <taxon>Metazoa</taxon>
        <taxon>Ecdysozoa</taxon>
        <taxon>Arthropoda</taxon>
        <taxon>Chelicerata</taxon>
        <taxon>Arachnida</taxon>
        <taxon>Acari</taxon>
        <taxon>Parasitiformes</taxon>
        <taxon>Ixodida</taxon>
        <taxon>Ixodoidea</taxon>
        <taxon>Ixodidae</taxon>
        <taxon>Rhipicephalinae</taxon>
        <taxon>Rhipicephalus</taxon>
        <taxon>Boophilus</taxon>
    </lineage>
</organism>